<comment type="similarity">
    <text evidence="1">Belongs to the acetyltransferase family. GNAT subfamily.</text>
</comment>
<keyword evidence="6" id="KW-1185">Reference proteome</keyword>
<keyword evidence="3" id="KW-0012">Acyltransferase</keyword>
<dbReference type="Pfam" id="PF13302">
    <property type="entry name" value="Acetyltransf_3"/>
    <property type="match status" value="1"/>
</dbReference>
<keyword evidence="2" id="KW-0808">Transferase</keyword>
<proteinExistence type="inferred from homology"/>
<dbReference type="OrthoDB" id="5043642at2759"/>
<dbReference type="SUPFAM" id="SSF55729">
    <property type="entry name" value="Acyl-CoA N-acyltransferases (Nat)"/>
    <property type="match status" value="1"/>
</dbReference>
<dbReference type="Gene3D" id="3.40.630.30">
    <property type="match status" value="1"/>
</dbReference>
<dbReference type="PANTHER" id="PTHR13256:SF16">
    <property type="entry name" value="ALPHA_BETA-TUBULIN-N-ACETYLTRANSFERASE 9"/>
    <property type="match status" value="1"/>
</dbReference>
<accession>A0A0D0C7D2</accession>
<sequence length="231" mass="26402">MLCNQDLVLIGENVLLVPYQAEHVPKYHAWMQNEELRVLTASEPLTLEQEFEMQQRWRNDEDKLTFIILANEGTLSVSEIASPKDPRLSQRPMIGDVNVFFSGSPGTQKHDSGSKIDSDDEEEFTAEAEIMIAEPSFRRKGFAKEALQLMFSYVTGCPPQYFTQHPQTDRPPTLQHHIKMPNLVPPTCLITRISDTNLPSIKLFESLGFRITKEIKVFEEVEMGWYPGTSE</sequence>
<dbReference type="AlphaFoldDB" id="A0A0D0C7D2"/>
<name>A0A0D0C7D2_9AGAR</name>
<dbReference type="EMBL" id="KN834762">
    <property type="protein sequence ID" value="KIK64061.1"/>
    <property type="molecule type" value="Genomic_DNA"/>
</dbReference>
<gene>
    <name evidence="5" type="ORF">GYMLUDRAFT_161710</name>
</gene>
<dbReference type="HOGENOM" id="CLU_073102_0_0_1"/>
<evidence type="ECO:0000256" key="2">
    <source>
        <dbReference type="ARBA" id="ARBA00022679"/>
    </source>
</evidence>
<protein>
    <recommendedName>
        <fullName evidence="4">N-acetyltransferase domain-containing protein</fullName>
    </recommendedName>
</protein>
<reference evidence="5 6" key="1">
    <citation type="submission" date="2014-04" db="EMBL/GenBank/DDBJ databases">
        <title>Evolutionary Origins and Diversification of the Mycorrhizal Mutualists.</title>
        <authorList>
            <consortium name="DOE Joint Genome Institute"/>
            <consortium name="Mycorrhizal Genomics Consortium"/>
            <person name="Kohler A."/>
            <person name="Kuo A."/>
            <person name="Nagy L.G."/>
            <person name="Floudas D."/>
            <person name="Copeland A."/>
            <person name="Barry K.W."/>
            <person name="Cichocki N."/>
            <person name="Veneault-Fourrey C."/>
            <person name="LaButti K."/>
            <person name="Lindquist E.A."/>
            <person name="Lipzen A."/>
            <person name="Lundell T."/>
            <person name="Morin E."/>
            <person name="Murat C."/>
            <person name="Riley R."/>
            <person name="Ohm R."/>
            <person name="Sun H."/>
            <person name="Tunlid A."/>
            <person name="Henrissat B."/>
            <person name="Grigoriev I.V."/>
            <person name="Hibbett D.S."/>
            <person name="Martin F."/>
        </authorList>
    </citation>
    <scope>NUCLEOTIDE SEQUENCE [LARGE SCALE GENOMIC DNA]</scope>
    <source>
        <strain evidence="5 6">FD-317 M1</strain>
    </source>
</reference>
<organism evidence="5 6">
    <name type="scientific">Collybiopsis luxurians FD-317 M1</name>
    <dbReference type="NCBI Taxonomy" id="944289"/>
    <lineage>
        <taxon>Eukaryota</taxon>
        <taxon>Fungi</taxon>
        <taxon>Dikarya</taxon>
        <taxon>Basidiomycota</taxon>
        <taxon>Agaricomycotina</taxon>
        <taxon>Agaricomycetes</taxon>
        <taxon>Agaricomycetidae</taxon>
        <taxon>Agaricales</taxon>
        <taxon>Marasmiineae</taxon>
        <taxon>Omphalotaceae</taxon>
        <taxon>Collybiopsis</taxon>
        <taxon>Collybiopsis luxurians</taxon>
    </lineage>
</organism>
<evidence type="ECO:0000256" key="1">
    <source>
        <dbReference type="ARBA" id="ARBA00009342"/>
    </source>
</evidence>
<dbReference type="PANTHER" id="PTHR13256">
    <property type="entry name" value="N-ACETYLTRANSFERASE 9"/>
    <property type="match status" value="1"/>
</dbReference>
<evidence type="ECO:0000259" key="4">
    <source>
        <dbReference type="Pfam" id="PF13302"/>
    </source>
</evidence>
<dbReference type="InterPro" id="IPR016181">
    <property type="entry name" value="Acyl_CoA_acyltransferase"/>
</dbReference>
<dbReference type="GO" id="GO:0008080">
    <property type="term" value="F:N-acetyltransferase activity"/>
    <property type="evidence" value="ECO:0007669"/>
    <property type="project" value="InterPro"/>
</dbReference>
<evidence type="ECO:0000313" key="5">
    <source>
        <dbReference type="EMBL" id="KIK64061.1"/>
    </source>
</evidence>
<evidence type="ECO:0000256" key="3">
    <source>
        <dbReference type="ARBA" id="ARBA00023315"/>
    </source>
</evidence>
<dbReference type="InterPro" id="IPR039135">
    <property type="entry name" value="NAT9-like"/>
</dbReference>
<feature type="domain" description="N-acetyltransferase" evidence="4">
    <location>
        <begin position="14"/>
        <end position="210"/>
    </location>
</feature>
<dbReference type="Proteomes" id="UP000053593">
    <property type="component" value="Unassembled WGS sequence"/>
</dbReference>
<dbReference type="InterPro" id="IPR000182">
    <property type="entry name" value="GNAT_dom"/>
</dbReference>
<evidence type="ECO:0000313" key="6">
    <source>
        <dbReference type="Proteomes" id="UP000053593"/>
    </source>
</evidence>